<dbReference type="GO" id="GO:0005975">
    <property type="term" value="P:carbohydrate metabolic process"/>
    <property type="evidence" value="ECO:0007669"/>
    <property type="project" value="InterPro"/>
</dbReference>
<evidence type="ECO:0000256" key="1">
    <source>
        <dbReference type="SAM" id="MobiDB-lite"/>
    </source>
</evidence>
<dbReference type="SUPFAM" id="SSF51445">
    <property type="entry name" value="(Trans)glycosidases"/>
    <property type="match status" value="1"/>
</dbReference>
<dbReference type="Gene3D" id="3.20.20.80">
    <property type="entry name" value="Glycosidases"/>
    <property type="match status" value="1"/>
</dbReference>
<sequence length="139" mass="14796">KTAVALLLTAPGVPMIYYGDEIGLAGGEDPDNRRCMQWDESQWDQDPGVLVPDLDPTPARPPVSAVPPRMTSPLPDDDVVIRQRGTGDDAVSVVINRASHARSVAGISSARDLLTGTRLERDSSGNLVVPPEFIGVLAQ</sequence>
<organism evidence="2">
    <name type="scientific">uncultured Chloroflexus sp</name>
    <dbReference type="NCBI Taxonomy" id="214040"/>
    <lineage>
        <taxon>Bacteria</taxon>
        <taxon>Bacillati</taxon>
        <taxon>Chloroflexota</taxon>
        <taxon>Chloroflexia</taxon>
        <taxon>Chloroflexales</taxon>
        <taxon>Chloroflexineae</taxon>
        <taxon>Chloroflexaceae</taxon>
        <taxon>Chloroflexus</taxon>
        <taxon>environmental samples</taxon>
    </lineage>
</organism>
<proteinExistence type="predicted"/>
<dbReference type="InterPro" id="IPR017853">
    <property type="entry name" value="GH"/>
</dbReference>
<reference evidence="2" key="1">
    <citation type="journal article" date="2013" name="Environ. Microbiol.">
        <title>Seasonally variable intestinal metagenomes of the red palm weevil (Rhynchophorus ferrugineus).</title>
        <authorList>
            <person name="Jia S."/>
            <person name="Zhang X."/>
            <person name="Zhang G."/>
            <person name="Yin A."/>
            <person name="Zhang S."/>
            <person name="Li F."/>
            <person name="Wang L."/>
            <person name="Zhao D."/>
            <person name="Yun Q."/>
            <person name="Tala"/>
            <person name="Wang J."/>
            <person name="Sun G."/>
            <person name="Baabdullah M."/>
            <person name="Yu X."/>
            <person name="Hu S."/>
            <person name="Al-Mssallem I.S."/>
            <person name="Yu J."/>
        </authorList>
    </citation>
    <scope>NUCLEOTIDE SEQUENCE</scope>
</reference>
<protein>
    <submittedName>
        <fullName evidence="2">CAZy families GH13|CBM34 protein</fullName>
    </submittedName>
</protein>
<dbReference type="AlphaFoldDB" id="A0A060BYD8"/>
<feature type="non-terminal residue" evidence="2">
    <location>
        <position position="1"/>
    </location>
</feature>
<name>A0A060BYD8_9CHLR</name>
<feature type="region of interest" description="Disordered" evidence="1">
    <location>
        <begin position="38"/>
        <end position="77"/>
    </location>
</feature>
<dbReference type="PANTHER" id="PTHR10357">
    <property type="entry name" value="ALPHA-AMYLASE FAMILY MEMBER"/>
    <property type="match status" value="1"/>
</dbReference>
<dbReference type="EMBL" id="KF120671">
    <property type="protein sequence ID" value="AIA87949.1"/>
    <property type="molecule type" value="Genomic_DNA"/>
</dbReference>
<evidence type="ECO:0000313" key="2">
    <source>
        <dbReference type="EMBL" id="AIA87949.1"/>
    </source>
</evidence>
<accession>A0A060BYD8</accession>